<keyword evidence="4" id="KW-1185">Reference proteome</keyword>
<feature type="transmembrane region" description="Helical" evidence="2">
    <location>
        <begin position="76"/>
        <end position="96"/>
    </location>
</feature>
<comment type="caution">
    <text evidence="3">The sequence shown here is derived from an EMBL/GenBank/DDBJ whole genome shotgun (WGS) entry which is preliminary data.</text>
</comment>
<feature type="region of interest" description="Disordered" evidence="1">
    <location>
        <begin position="269"/>
        <end position="288"/>
    </location>
</feature>
<evidence type="ECO:0000256" key="2">
    <source>
        <dbReference type="SAM" id="Phobius"/>
    </source>
</evidence>
<keyword evidence="2" id="KW-0812">Transmembrane</keyword>
<evidence type="ECO:0000256" key="1">
    <source>
        <dbReference type="SAM" id="MobiDB-lite"/>
    </source>
</evidence>
<protein>
    <submittedName>
        <fullName evidence="3">Uncharacterized protein</fullName>
    </submittedName>
</protein>
<name>A0A9W6VX69_9ACTN</name>
<feature type="compositionally biased region" description="Acidic residues" evidence="1">
    <location>
        <begin position="279"/>
        <end position="288"/>
    </location>
</feature>
<reference evidence="3" key="1">
    <citation type="submission" date="2023-03" db="EMBL/GenBank/DDBJ databases">
        <title>Actinoallomurus iriomotensis NBRC 103684.</title>
        <authorList>
            <person name="Ichikawa N."/>
            <person name="Sato H."/>
            <person name="Tonouchi N."/>
        </authorList>
    </citation>
    <scope>NUCLEOTIDE SEQUENCE</scope>
    <source>
        <strain evidence="3">NBRC 103684</strain>
    </source>
</reference>
<gene>
    <name evidence="3" type="ORF">Airi02_008890</name>
</gene>
<proteinExistence type="predicted"/>
<keyword evidence="2" id="KW-0472">Membrane</keyword>
<sequence length="327" mass="35616">MIRRVAVATAGDLVFDPALPAAMLADVRSGSGELLVTDPGTPPGSHRFRRQRVMSGALTWCVVIVSVGTLEHVIGGWWAWPAGVLGALTFLPWNAVDRRRDREPVVAGSVAMLFPWALFPGLAGLAVCAFLLLMVYGGFVADCEGGTTHVVGRDRVVSLADLEEAERARLSRVRAARERVEEAQRLLTPGFDGTLVLTALREEEWGLATRMREMTPHAAEAARRADETVIELVEQYVRPVERAIQAHREWERIQRAAGGDEARAGLLARAEAGSRSEDTAEPSDLDGDLTLEAARRACEELTAEAMRANVWLLNALHGGEEDDLPDK</sequence>
<dbReference type="AlphaFoldDB" id="A0A9W6VX69"/>
<dbReference type="RefSeq" id="WP_285566943.1">
    <property type="nucleotide sequence ID" value="NZ_BSTK01000001.1"/>
</dbReference>
<feature type="transmembrane region" description="Helical" evidence="2">
    <location>
        <begin position="117"/>
        <end position="139"/>
    </location>
</feature>
<keyword evidence="2" id="KW-1133">Transmembrane helix</keyword>
<organism evidence="3 4">
    <name type="scientific">Actinoallomurus iriomotensis</name>
    <dbReference type="NCBI Taxonomy" id="478107"/>
    <lineage>
        <taxon>Bacteria</taxon>
        <taxon>Bacillati</taxon>
        <taxon>Actinomycetota</taxon>
        <taxon>Actinomycetes</taxon>
        <taxon>Streptosporangiales</taxon>
        <taxon>Thermomonosporaceae</taxon>
        <taxon>Actinoallomurus</taxon>
    </lineage>
</organism>
<dbReference type="EMBL" id="BSTK01000001">
    <property type="protein sequence ID" value="GLY82959.1"/>
    <property type="molecule type" value="Genomic_DNA"/>
</dbReference>
<accession>A0A9W6VX69</accession>
<dbReference type="Proteomes" id="UP001165074">
    <property type="component" value="Unassembled WGS sequence"/>
</dbReference>
<feature type="transmembrane region" description="Helical" evidence="2">
    <location>
        <begin position="53"/>
        <end position="70"/>
    </location>
</feature>
<evidence type="ECO:0000313" key="4">
    <source>
        <dbReference type="Proteomes" id="UP001165074"/>
    </source>
</evidence>
<evidence type="ECO:0000313" key="3">
    <source>
        <dbReference type="EMBL" id="GLY82959.1"/>
    </source>
</evidence>